<evidence type="ECO:0000313" key="2">
    <source>
        <dbReference type="Proteomes" id="UP000199331"/>
    </source>
</evidence>
<dbReference type="OrthoDB" id="9797575at2"/>
<dbReference type="EMBL" id="FOWZ01000002">
    <property type="protein sequence ID" value="SFP15810.1"/>
    <property type="molecule type" value="Genomic_DNA"/>
</dbReference>
<dbReference type="GO" id="GO:0051301">
    <property type="term" value="P:cell division"/>
    <property type="evidence" value="ECO:0007669"/>
    <property type="project" value="UniProtKB-KW"/>
</dbReference>
<keyword evidence="1" id="KW-0132">Cell division</keyword>
<proteinExistence type="predicted"/>
<keyword evidence="2" id="KW-1185">Reference proteome</keyword>
<dbReference type="RefSeq" id="WP_090479991.1">
    <property type="nucleotide sequence ID" value="NZ_FOWZ01000002.1"/>
</dbReference>
<name>A0A1I5N297_9SPHN</name>
<dbReference type="InterPro" id="IPR007838">
    <property type="entry name" value="Cell_div_ZapA-like"/>
</dbReference>
<dbReference type="Pfam" id="PF05164">
    <property type="entry name" value="ZapA"/>
    <property type="match status" value="1"/>
</dbReference>
<dbReference type="AlphaFoldDB" id="A0A1I5N297"/>
<organism evidence="1 2">
    <name type="scientific">Qipengyuania nanhaisediminis</name>
    <dbReference type="NCBI Taxonomy" id="604088"/>
    <lineage>
        <taxon>Bacteria</taxon>
        <taxon>Pseudomonadati</taxon>
        <taxon>Pseudomonadota</taxon>
        <taxon>Alphaproteobacteria</taxon>
        <taxon>Sphingomonadales</taxon>
        <taxon>Erythrobacteraceae</taxon>
        <taxon>Qipengyuania</taxon>
    </lineage>
</organism>
<dbReference type="STRING" id="604088.SAMN04488060_1732"/>
<evidence type="ECO:0000313" key="1">
    <source>
        <dbReference type="EMBL" id="SFP15810.1"/>
    </source>
</evidence>
<protein>
    <submittedName>
        <fullName evidence="1">Cell division protein ZapA</fullName>
    </submittedName>
</protein>
<dbReference type="Gene3D" id="3.30.160.880">
    <property type="entry name" value="Cell division protein ZapA protomer, N-terminal domain"/>
    <property type="match status" value="1"/>
</dbReference>
<keyword evidence="1" id="KW-0131">Cell cycle</keyword>
<accession>A0A1I5N297</accession>
<dbReference type="Proteomes" id="UP000199331">
    <property type="component" value="Unassembled WGS sequence"/>
</dbReference>
<reference evidence="2" key="1">
    <citation type="submission" date="2016-10" db="EMBL/GenBank/DDBJ databases">
        <authorList>
            <person name="Varghese N."/>
            <person name="Submissions S."/>
        </authorList>
    </citation>
    <scope>NUCLEOTIDE SEQUENCE [LARGE SCALE GENOMIC DNA]</scope>
    <source>
        <strain evidence="2">CGMCC 1.7715</strain>
    </source>
</reference>
<dbReference type="SUPFAM" id="SSF102829">
    <property type="entry name" value="Cell division protein ZapA-like"/>
    <property type="match status" value="1"/>
</dbReference>
<gene>
    <name evidence="1" type="ORF">SAMN04488060_1732</name>
</gene>
<dbReference type="InterPro" id="IPR042233">
    <property type="entry name" value="Cell_div_ZapA_N"/>
</dbReference>
<dbReference type="InterPro" id="IPR036192">
    <property type="entry name" value="Cell_div_ZapA-like_sf"/>
</dbReference>
<sequence>MSDVKLTVGERSYTVSCADGQEQHVEHLAGMVDAKLKAMGGNLTANEAKNLLFAALMLADEVDEAGKKAPVEASPASANTDAGQGDAIAARLERLATAFENAASALEGGPAAS</sequence>